<evidence type="ECO:0000256" key="1">
    <source>
        <dbReference type="ARBA" id="ARBA00022649"/>
    </source>
</evidence>
<evidence type="ECO:0000256" key="3">
    <source>
        <dbReference type="PIRSR" id="PIRSR006156-1"/>
    </source>
</evidence>
<feature type="active site" description="Proton donor" evidence="3">
    <location>
        <position position="91"/>
    </location>
</feature>
<dbReference type="EMBL" id="LSLH01000001">
    <property type="protein sequence ID" value="RFD75695.1"/>
    <property type="molecule type" value="Genomic_DNA"/>
</dbReference>
<sequence length="97" mass="11239">MSVYKKYRIARSRVFKKDLKLAIKRGYNISLIEEVVDILASGVSLPEKYKDHKLTGNYDGCRECHITPDWLLVYEIADDELILYLTRTGTHSDLFGK</sequence>
<keyword evidence="1" id="KW-1277">Toxin-antitoxin system</keyword>
<dbReference type="FunFam" id="3.30.2310.20:FF:000003">
    <property type="entry name" value="Type II toxin-antitoxin system YafQ family toxin"/>
    <property type="match status" value="1"/>
</dbReference>
<dbReference type="Pfam" id="PF15738">
    <property type="entry name" value="YafQ_toxin"/>
    <property type="match status" value="1"/>
</dbReference>
<dbReference type="Proteomes" id="UP000258888">
    <property type="component" value="Unassembled WGS sequence"/>
</dbReference>
<dbReference type="GO" id="GO:0004521">
    <property type="term" value="F:RNA endonuclease activity"/>
    <property type="evidence" value="ECO:0007669"/>
    <property type="project" value="TreeGrafter"/>
</dbReference>
<dbReference type="AlphaFoldDB" id="A0A3E1IRR9"/>
<dbReference type="GO" id="GO:0006402">
    <property type="term" value="P:mRNA catabolic process"/>
    <property type="evidence" value="ECO:0007669"/>
    <property type="project" value="TreeGrafter"/>
</dbReference>
<dbReference type="PANTHER" id="PTHR40588">
    <property type="entry name" value="MRNA INTERFERASE TOXIN YAFQ"/>
    <property type="match status" value="1"/>
</dbReference>
<dbReference type="InterPro" id="IPR007712">
    <property type="entry name" value="RelE/ParE_toxin"/>
</dbReference>
<dbReference type="PIRSF" id="PIRSF006156">
    <property type="entry name" value="YafQ"/>
    <property type="match status" value="1"/>
</dbReference>
<evidence type="ECO:0000313" key="5">
    <source>
        <dbReference type="Proteomes" id="UP000258888"/>
    </source>
</evidence>
<keyword evidence="5" id="KW-1185">Reference proteome</keyword>
<dbReference type="InterPro" id="IPR004386">
    <property type="entry name" value="Toxin_YafQ-like"/>
</dbReference>
<comment type="caution">
    <text evidence="4">The sequence shown here is derived from an EMBL/GenBank/DDBJ whole genome shotgun (WGS) entry which is preliminary data.</text>
</comment>
<dbReference type="Gene3D" id="3.30.2310.20">
    <property type="entry name" value="RelE-like"/>
    <property type="match status" value="1"/>
</dbReference>
<dbReference type="RefSeq" id="WP_116794594.1">
    <property type="nucleotide sequence ID" value="NZ_LSLH01000001.1"/>
</dbReference>
<evidence type="ECO:0000256" key="2">
    <source>
        <dbReference type="ARBA" id="ARBA00061366"/>
    </source>
</evidence>
<reference evidence="4 5" key="1">
    <citation type="submission" date="2016-02" db="EMBL/GenBank/DDBJ databases">
        <title>Gardnerella vaginalis Subgroups Defined by cpn60 Sequencing and Sialidase Activity in Isolates from Canada, Belgium and Kenya.</title>
        <authorList>
            <person name="Schellenberg J."/>
            <person name="Paramel Jayaprakash T."/>
            <person name="Withana Gamage N."/>
            <person name="Patterson M.H."/>
            <person name="Vaneechoutte M."/>
            <person name="Hill J.E."/>
        </authorList>
    </citation>
    <scope>NUCLEOTIDE SEQUENCE [LARGE SCALE GENOMIC DNA]</scope>
    <source>
        <strain evidence="4 5">N160</strain>
    </source>
</reference>
<dbReference type="GO" id="GO:0006415">
    <property type="term" value="P:translational termination"/>
    <property type="evidence" value="ECO:0007669"/>
    <property type="project" value="TreeGrafter"/>
</dbReference>
<dbReference type="InterPro" id="IPR035093">
    <property type="entry name" value="RelE/ParE_toxin_dom_sf"/>
</dbReference>
<comment type="similarity">
    <text evidence="2">Belongs to the RelE toxin family. YafQ subfamily.</text>
</comment>
<dbReference type="PANTHER" id="PTHR40588:SF1">
    <property type="entry name" value="MRNA INTERFERASE TOXIN YAFQ"/>
    <property type="match status" value="1"/>
</dbReference>
<evidence type="ECO:0000313" key="4">
    <source>
        <dbReference type="EMBL" id="RFD75695.1"/>
    </source>
</evidence>
<name>A0A3E1IRR9_GARVA</name>
<organism evidence="4 5">
    <name type="scientific">Gardnerella vaginalis</name>
    <dbReference type="NCBI Taxonomy" id="2702"/>
    <lineage>
        <taxon>Bacteria</taxon>
        <taxon>Bacillati</taxon>
        <taxon>Actinomycetota</taxon>
        <taxon>Actinomycetes</taxon>
        <taxon>Bifidobacteriales</taxon>
        <taxon>Bifidobacteriaceae</taxon>
        <taxon>Gardnerella</taxon>
    </lineage>
</organism>
<accession>A0A3E1IRR9</accession>
<protein>
    <submittedName>
        <fullName evidence="4">Addiction module toxin RelE</fullName>
    </submittedName>
</protein>
<gene>
    <name evidence="4" type="ORF">AXE76_01370</name>
</gene>
<dbReference type="NCBIfam" id="TIGR02385">
    <property type="entry name" value="RelE_StbE"/>
    <property type="match status" value="1"/>
</dbReference>
<proteinExistence type="inferred from homology"/>
<dbReference type="SUPFAM" id="SSF143011">
    <property type="entry name" value="RelE-like"/>
    <property type="match status" value="1"/>
</dbReference>